<dbReference type="GO" id="GO:0002376">
    <property type="term" value="P:immune system process"/>
    <property type="evidence" value="ECO:0007669"/>
    <property type="project" value="UniProtKB-KW"/>
</dbReference>
<accession>A0A3B5L4B9</accession>
<proteinExistence type="predicted"/>
<dbReference type="GeneTree" id="ENSGT00940000162676"/>
<evidence type="ECO:0000256" key="8">
    <source>
        <dbReference type="SAM" id="Phobius"/>
    </source>
</evidence>
<dbReference type="SMART" id="SM00406">
    <property type="entry name" value="IGv"/>
    <property type="match status" value="1"/>
</dbReference>
<evidence type="ECO:0000259" key="9">
    <source>
        <dbReference type="PROSITE" id="PS50835"/>
    </source>
</evidence>
<dbReference type="PROSITE" id="PS50835">
    <property type="entry name" value="IG_LIKE"/>
    <property type="match status" value="1"/>
</dbReference>
<reference evidence="10" key="2">
    <citation type="submission" date="2025-09" db="UniProtKB">
        <authorList>
            <consortium name="Ensembl"/>
        </authorList>
    </citation>
    <scope>IDENTIFICATION</scope>
</reference>
<evidence type="ECO:0000256" key="1">
    <source>
        <dbReference type="ARBA" id="ARBA00004236"/>
    </source>
</evidence>
<dbReference type="InterPro" id="IPR013106">
    <property type="entry name" value="Ig_V-set"/>
</dbReference>
<feature type="domain" description="Ig-like" evidence="9">
    <location>
        <begin position="39"/>
        <end position="115"/>
    </location>
</feature>
<dbReference type="GO" id="GO:0009617">
    <property type="term" value="P:response to bacterium"/>
    <property type="evidence" value="ECO:0007669"/>
    <property type="project" value="TreeGrafter"/>
</dbReference>
<dbReference type="Proteomes" id="UP000261380">
    <property type="component" value="Unplaced"/>
</dbReference>
<evidence type="ECO:0000256" key="7">
    <source>
        <dbReference type="ARBA" id="ARBA00023180"/>
    </source>
</evidence>
<dbReference type="CDD" id="cd00099">
    <property type="entry name" value="IgV"/>
    <property type="match status" value="1"/>
</dbReference>
<keyword evidence="8" id="KW-1133">Transmembrane helix</keyword>
<keyword evidence="6" id="KW-1015">Disulfide bond</keyword>
<dbReference type="Pfam" id="PF07686">
    <property type="entry name" value="V-set"/>
    <property type="match status" value="1"/>
</dbReference>
<dbReference type="Gene3D" id="2.60.40.10">
    <property type="entry name" value="Immunoglobulins"/>
    <property type="match status" value="2"/>
</dbReference>
<evidence type="ECO:0000256" key="5">
    <source>
        <dbReference type="ARBA" id="ARBA00023136"/>
    </source>
</evidence>
<evidence type="ECO:0000256" key="3">
    <source>
        <dbReference type="ARBA" id="ARBA00022729"/>
    </source>
</evidence>
<dbReference type="InterPro" id="IPR052051">
    <property type="entry name" value="TCR_complex_component"/>
</dbReference>
<comment type="subcellular location">
    <subcellularLocation>
        <location evidence="1">Cell membrane</location>
    </subcellularLocation>
</comment>
<evidence type="ECO:0000256" key="6">
    <source>
        <dbReference type="ARBA" id="ARBA00023157"/>
    </source>
</evidence>
<evidence type="ECO:0000313" key="10">
    <source>
        <dbReference type="Ensembl" id="ENSXCOP00000005230.1"/>
    </source>
</evidence>
<dbReference type="InterPro" id="IPR003599">
    <property type="entry name" value="Ig_sub"/>
</dbReference>
<dbReference type="InterPro" id="IPR007110">
    <property type="entry name" value="Ig-like_dom"/>
</dbReference>
<name>A0A3B5L4B9_9TELE</name>
<dbReference type="SUPFAM" id="SSF48726">
    <property type="entry name" value="Immunoglobulin"/>
    <property type="match status" value="2"/>
</dbReference>
<protein>
    <recommendedName>
        <fullName evidence="9">Ig-like domain-containing protein</fullName>
    </recommendedName>
</protein>
<dbReference type="InterPro" id="IPR013783">
    <property type="entry name" value="Ig-like_fold"/>
</dbReference>
<dbReference type="PANTHER" id="PTHR19433:SF127">
    <property type="entry name" value="NITR9"/>
    <property type="match status" value="1"/>
</dbReference>
<organism evidence="10 11">
    <name type="scientific">Xiphophorus couchianus</name>
    <name type="common">Monterrey platyfish</name>
    <dbReference type="NCBI Taxonomy" id="32473"/>
    <lineage>
        <taxon>Eukaryota</taxon>
        <taxon>Metazoa</taxon>
        <taxon>Chordata</taxon>
        <taxon>Craniata</taxon>
        <taxon>Vertebrata</taxon>
        <taxon>Euteleostomi</taxon>
        <taxon>Actinopterygii</taxon>
        <taxon>Neopterygii</taxon>
        <taxon>Teleostei</taxon>
        <taxon>Neoteleostei</taxon>
        <taxon>Acanthomorphata</taxon>
        <taxon>Ovalentaria</taxon>
        <taxon>Atherinomorphae</taxon>
        <taxon>Cyprinodontiformes</taxon>
        <taxon>Poeciliidae</taxon>
        <taxon>Poeciliinae</taxon>
        <taxon>Xiphophorus</taxon>
    </lineage>
</organism>
<feature type="transmembrane region" description="Helical" evidence="8">
    <location>
        <begin position="17"/>
        <end position="37"/>
    </location>
</feature>
<evidence type="ECO:0000256" key="4">
    <source>
        <dbReference type="ARBA" id="ARBA00022859"/>
    </source>
</evidence>
<keyword evidence="7" id="KW-0325">Glycoprotein</keyword>
<keyword evidence="3" id="KW-0732">Signal</keyword>
<dbReference type="PANTHER" id="PTHR19433">
    <property type="entry name" value="T-CELL RECEPTOR ALPHA CHAIN V REGION-RELATED"/>
    <property type="match status" value="1"/>
</dbReference>
<dbReference type="InterPro" id="IPR036179">
    <property type="entry name" value="Ig-like_dom_sf"/>
</dbReference>
<keyword evidence="8" id="KW-0812">Transmembrane</keyword>
<dbReference type="AlphaFoldDB" id="A0A3B5L4B9"/>
<reference evidence="10" key="1">
    <citation type="submission" date="2025-08" db="UniProtKB">
        <authorList>
            <consortium name="Ensembl"/>
        </authorList>
    </citation>
    <scope>IDENTIFICATION</scope>
</reference>
<feature type="transmembrane region" description="Helical" evidence="8">
    <location>
        <begin position="245"/>
        <end position="264"/>
    </location>
</feature>
<keyword evidence="11" id="KW-1185">Reference proteome</keyword>
<keyword evidence="2" id="KW-1003">Cell membrane</keyword>
<sequence>SLCCCVSADTNNLETNLWAGAFSFTSLLSVSLTLSLYNVTLRCFYTSSASHLNWYKQVPGESLQIISTFYKHHASSDTFHKQFKDNKRFSVHTEEGLYDLKISDVRDSDSALYYCGYTSISITKFDNGTFLFYKTFLHQPDSVSAQPGGSVTLNCTMKNSEGSGLGTLFTTTRSGGPCARSSEDSPAVLSCVYSLPRRNVTVSDAGTYHCAVASCGRILFGPGTRLYVGGQFEVLAQLKPRRSSVLTGCLCGCSLFLLSITHLGHRFLSRPVI</sequence>
<dbReference type="GO" id="GO:0005886">
    <property type="term" value="C:plasma membrane"/>
    <property type="evidence" value="ECO:0007669"/>
    <property type="project" value="UniProtKB-SubCell"/>
</dbReference>
<keyword evidence="4" id="KW-0391">Immunity</keyword>
<evidence type="ECO:0000256" key="2">
    <source>
        <dbReference type="ARBA" id="ARBA00022475"/>
    </source>
</evidence>
<keyword evidence="5 8" id="KW-0472">Membrane</keyword>
<evidence type="ECO:0000313" key="11">
    <source>
        <dbReference type="Proteomes" id="UP000261380"/>
    </source>
</evidence>
<dbReference type="SMART" id="SM00409">
    <property type="entry name" value="IG"/>
    <property type="match status" value="2"/>
</dbReference>
<dbReference type="Ensembl" id="ENSXCOT00000005291.1">
    <property type="protein sequence ID" value="ENSXCOP00000005230.1"/>
    <property type="gene ID" value="ENSXCOG00000004095.1"/>
</dbReference>